<accession>A0A0C9U0B7</accession>
<protein>
    <submittedName>
        <fullName evidence="2">Uncharacterized protein</fullName>
    </submittedName>
</protein>
<dbReference type="OrthoDB" id="3260919at2759"/>
<dbReference type="EMBL" id="KN819355">
    <property type="protein sequence ID" value="KIJ13162.1"/>
    <property type="molecule type" value="Genomic_DNA"/>
</dbReference>
<keyword evidence="3" id="KW-1185">Reference proteome</keyword>
<dbReference type="HOGENOM" id="CLU_017712_0_0_1"/>
<name>A0A0C9U0B7_PAXIN</name>
<sequence length="832" mass="92154">MTAVHWQRLTLRAAQQSISNKASLTDKDCQRSRYLKGGILSVLNEKNQIVTWSKANAEISEVLSGLKHCTKLLGRPQPEMMVSDNCCSVQCAINAVFPETDSIQDVWHFTARYLATILNTSKNPHRSAVMADITGAILKKHAESGKGAEYWDRTEQEAKLNSAFEKWAKKGTVWSVASQKVHQEQLKHVRKGCLGGRRQDVLSDGSRIEGCHKAWGMLQKSQPSGLLMLLSLSKDFVHRRNVQIAYDDNEKTPFIASTAGSHHTSLTNSIAKLYNHLRDADPQSKLPALPELHSADSNEVFGLSRSEHASTFGGLVKEESSDQDVQVNVLFSHGADSQFDSESPDIIECAILASRNIIFHEWNIDPRLLEQPQEPSSYMIAPALQLLPTSASLAGDCTTVSSNQLPPDTPTAPTAPTSQAGPINTKRKADVMLARTNDSELVTMAPTSKVRQHARLDDYFKATSLILTTASNDTRPTKSRRLESLATLPIAPPSDPAETQVRVQTNSSPVAEQPQSSTSESITMMSQCNGETRSQRLFSIATGISPEALAINGNDQFFLFMDMRAEFRWISYQMTSKKWVKATDEYNRRLVTKCGEEVVRKNPQALLRKLGEIELKLIERVLKDDYKSEPAKRNSELFWKRHCSVVELVKVESGTGKKASLGSICNTGAHTYTCLSALFQPRKVPICSRCQTIMYPGPKKSIVNHRRGICADGVRSKSKSEELPPWPQPQGIFSGGKTFHAQVFLKTVKQVYEHVVVEDPQAGPEVMVLEAQAFATMLQACTIILTDTNGAPSTALFQLYKDFELDGSTPDSRIIKHNGADCLRINYLEQDG</sequence>
<reference evidence="2 3" key="1">
    <citation type="submission" date="2014-06" db="EMBL/GenBank/DDBJ databases">
        <authorList>
            <consortium name="DOE Joint Genome Institute"/>
            <person name="Kuo A."/>
            <person name="Kohler A."/>
            <person name="Nagy L.G."/>
            <person name="Floudas D."/>
            <person name="Copeland A."/>
            <person name="Barry K.W."/>
            <person name="Cichocki N."/>
            <person name="Veneault-Fourrey C."/>
            <person name="LaButti K."/>
            <person name="Lindquist E.A."/>
            <person name="Lipzen A."/>
            <person name="Lundell T."/>
            <person name="Morin E."/>
            <person name="Murat C."/>
            <person name="Sun H."/>
            <person name="Tunlid A."/>
            <person name="Henrissat B."/>
            <person name="Grigoriev I.V."/>
            <person name="Hibbett D.S."/>
            <person name="Martin F."/>
            <person name="Nordberg H.P."/>
            <person name="Cantor M.N."/>
            <person name="Hua S.X."/>
        </authorList>
    </citation>
    <scope>NUCLEOTIDE SEQUENCE [LARGE SCALE GENOMIC DNA]</scope>
    <source>
        <strain evidence="2 3">ATCC 200175</strain>
    </source>
</reference>
<proteinExistence type="predicted"/>
<evidence type="ECO:0000313" key="2">
    <source>
        <dbReference type="EMBL" id="KIJ13162.1"/>
    </source>
</evidence>
<evidence type="ECO:0000313" key="3">
    <source>
        <dbReference type="Proteomes" id="UP000053647"/>
    </source>
</evidence>
<dbReference type="AlphaFoldDB" id="A0A0C9U0B7"/>
<feature type="region of interest" description="Disordered" evidence="1">
    <location>
        <begin position="502"/>
        <end position="521"/>
    </location>
</feature>
<dbReference type="Proteomes" id="UP000053647">
    <property type="component" value="Unassembled WGS sequence"/>
</dbReference>
<evidence type="ECO:0000256" key="1">
    <source>
        <dbReference type="SAM" id="MobiDB-lite"/>
    </source>
</evidence>
<feature type="region of interest" description="Disordered" evidence="1">
    <location>
        <begin position="401"/>
        <end position="427"/>
    </location>
</feature>
<organism evidence="2 3">
    <name type="scientific">Paxillus involutus ATCC 200175</name>
    <dbReference type="NCBI Taxonomy" id="664439"/>
    <lineage>
        <taxon>Eukaryota</taxon>
        <taxon>Fungi</taxon>
        <taxon>Dikarya</taxon>
        <taxon>Basidiomycota</taxon>
        <taxon>Agaricomycotina</taxon>
        <taxon>Agaricomycetes</taxon>
        <taxon>Agaricomycetidae</taxon>
        <taxon>Boletales</taxon>
        <taxon>Paxilineae</taxon>
        <taxon>Paxillaceae</taxon>
        <taxon>Paxillus</taxon>
    </lineage>
</organism>
<gene>
    <name evidence="2" type="ORF">PAXINDRAFT_156629</name>
</gene>
<reference evidence="3" key="2">
    <citation type="submission" date="2015-01" db="EMBL/GenBank/DDBJ databases">
        <title>Evolutionary Origins and Diversification of the Mycorrhizal Mutualists.</title>
        <authorList>
            <consortium name="DOE Joint Genome Institute"/>
            <consortium name="Mycorrhizal Genomics Consortium"/>
            <person name="Kohler A."/>
            <person name="Kuo A."/>
            <person name="Nagy L.G."/>
            <person name="Floudas D."/>
            <person name="Copeland A."/>
            <person name="Barry K.W."/>
            <person name="Cichocki N."/>
            <person name="Veneault-Fourrey C."/>
            <person name="LaButti K."/>
            <person name="Lindquist E.A."/>
            <person name="Lipzen A."/>
            <person name="Lundell T."/>
            <person name="Morin E."/>
            <person name="Murat C."/>
            <person name="Riley R."/>
            <person name="Ohm R."/>
            <person name="Sun H."/>
            <person name="Tunlid A."/>
            <person name="Henrissat B."/>
            <person name="Grigoriev I.V."/>
            <person name="Hibbett D.S."/>
            <person name="Martin F."/>
        </authorList>
    </citation>
    <scope>NUCLEOTIDE SEQUENCE [LARGE SCALE GENOMIC DNA]</scope>
    <source>
        <strain evidence="3">ATCC 200175</strain>
    </source>
</reference>